<dbReference type="PANTHER" id="PTHR31956">
    <property type="entry name" value="NON-SPECIFIC PHOSPHOLIPASE C4-RELATED"/>
    <property type="match status" value="1"/>
</dbReference>
<accession>A0ABR4FWL9</accession>
<feature type="signal peptide" evidence="2">
    <location>
        <begin position="1"/>
        <end position="18"/>
    </location>
</feature>
<dbReference type="Pfam" id="PF04185">
    <property type="entry name" value="Phosphoesterase"/>
    <property type="match status" value="1"/>
</dbReference>
<keyword evidence="4" id="KW-1185">Reference proteome</keyword>
<dbReference type="Gene3D" id="3.40.720.10">
    <property type="entry name" value="Alkaline Phosphatase, subunit A"/>
    <property type="match status" value="1"/>
</dbReference>
<dbReference type="EMBL" id="JBFTWV010000098">
    <property type="protein sequence ID" value="KAL2787377.1"/>
    <property type="molecule type" value="Genomic_DNA"/>
</dbReference>
<keyword evidence="2" id="KW-0732">Signal</keyword>
<feature type="chain" id="PRO_5046421381" evidence="2">
    <location>
        <begin position="19"/>
        <end position="456"/>
    </location>
</feature>
<reference evidence="3 4" key="1">
    <citation type="submission" date="2024-07" db="EMBL/GenBank/DDBJ databases">
        <title>Section-level genome sequencing and comparative genomics of Aspergillus sections Usti and Cavernicolus.</title>
        <authorList>
            <consortium name="Lawrence Berkeley National Laboratory"/>
            <person name="Nybo J.L."/>
            <person name="Vesth T.C."/>
            <person name="Theobald S."/>
            <person name="Frisvad J.C."/>
            <person name="Larsen T.O."/>
            <person name="Kjaerboelling I."/>
            <person name="Rothschild-Mancinelli K."/>
            <person name="Lyhne E.K."/>
            <person name="Kogle M.E."/>
            <person name="Barry K."/>
            <person name="Clum A."/>
            <person name="Na H."/>
            <person name="Ledsgaard L."/>
            <person name="Lin J."/>
            <person name="Lipzen A."/>
            <person name="Kuo A."/>
            <person name="Riley R."/>
            <person name="Mondo S."/>
            <person name="Labutti K."/>
            <person name="Haridas S."/>
            <person name="Pangalinan J."/>
            <person name="Salamov A.A."/>
            <person name="Simmons B.A."/>
            <person name="Magnuson J.K."/>
            <person name="Chen J."/>
            <person name="Drula E."/>
            <person name="Henrissat B."/>
            <person name="Wiebenga A."/>
            <person name="Lubbers R.J."/>
            <person name="Gomes A.C."/>
            <person name="Makela M.R."/>
            <person name="Stajich J."/>
            <person name="Grigoriev I.V."/>
            <person name="Mortensen U.H."/>
            <person name="De Vries R.P."/>
            <person name="Baker S.E."/>
            <person name="Andersen M.R."/>
        </authorList>
    </citation>
    <scope>NUCLEOTIDE SEQUENCE [LARGE SCALE GENOMIC DNA]</scope>
    <source>
        <strain evidence="3 4">CBS 209.92</strain>
    </source>
</reference>
<sequence>MHLSAYFGLLSFAVAAVASPAGHHEPHKPNSIKNLKSHIKNVVILVMENRSFDNILGGQKTHGLDNPIHNGPFCNPFNLTDPSQGQACSGPRSFDSVINDPDHAIYGNNIQFYGDYTPDNEAIASGKLKAHNKGFAHEQMRLYADEANKTDLVKQVMHYYTEEQVPVLTSLVKNYLTFNHWHSDIPGNTNPNRAALTSGTSHGHGLNDAGFENHELPVRSIFQQLTETNHTWVNYVDPDGGTGPDAGFYSWTYETGNEDKIVPLANFYTDAAAGALPELTYINPSCCGVGTTSMHPSGLISDGETFIKSVYDALRTGPQWDNTLFILTFDESGGFHDHVPAPLAPRPDNLTFTLKTPNGENYTFPFDRLGGRIPTLLISPWVGKNAVEQKGTNEQGKKVSYSATSILRTLGYLWDFEPFTPRVEAAASFEHLIRSKARKDTLENLPEPEPFKKAKV</sequence>
<evidence type="ECO:0000313" key="4">
    <source>
        <dbReference type="Proteomes" id="UP001610563"/>
    </source>
</evidence>
<protein>
    <submittedName>
        <fullName evidence="3">Phosphoesterase</fullName>
    </submittedName>
</protein>
<evidence type="ECO:0000256" key="2">
    <source>
        <dbReference type="SAM" id="SignalP"/>
    </source>
</evidence>
<evidence type="ECO:0000313" key="3">
    <source>
        <dbReference type="EMBL" id="KAL2787377.1"/>
    </source>
</evidence>
<comment type="caution">
    <text evidence="3">The sequence shown here is derived from an EMBL/GenBank/DDBJ whole genome shotgun (WGS) entry which is preliminary data.</text>
</comment>
<evidence type="ECO:0000256" key="1">
    <source>
        <dbReference type="ARBA" id="ARBA00022801"/>
    </source>
</evidence>
<keyword evidence="1" id="KW-0378">Hydrolase</keyword>
<dbReference type="Proteomes" id="UP001610563">
    <property type="component" value="Unassembled WGS sequence"/>
</dbReference>
<gene>
    <name evidence="3" type="ORF">BJX66DRAFT_353410</name>
</gene>
<dbReference type="SUPFAM" id="SSF53649">
    <property type="entry name" value="Alkaline phosphatase-like"/>
    <property type="match status" value="1"/>
</dbReference>
<name>A0ABR4FWL9_9EURO</name>
<proteinExistence type="predicted"/>
<organism evidence="3 4">
    <name type="scientific">Aspergillus keveii</name>
    <dbReference type="NCBI Taxonomy" id="714993"/>
    <lineage>
        <taxon>Eukaryota</taxon>
        <taxon>Fungi</taxon>
        <taxon>Dikarya</taxon>
        <taxon>Ascomycota</taxon>
        <taxon>Pezizomycotina</taxon>
        <taxon>Eurotiomycetes</taxon>
        <taxon>Eurotiomycetidae</taxon>
        <taxon>Eurotiales</taxon>
        <taxon>Aspergillaceae</taxon>
        <taxon>Aspergillus</taxon>
        <taxon>Aspergillus subgen. Nidulantes</taxon>
    </lineage>
</organism>
<dbReference type="InterPro" id="IPR017850">
    <property type="entry name" value="Alkaline_phosphatase_core_sf"/>
</dbReference>
<dbReference type="PANTHER" id="PTHR31956:SF24">
    <property type="entry name" value="PHOSPHOESTERASE SUPERFAMILY PROTEIN (AFU_ORTHOLOGUE AFUA_1G17590)"/>
    <property type="match status" value="1"/>
</dbReference>
<dbReference type="InterPro" id="IPR007312">
    <property type="entry name" value="Phosphoesterase"/>
</dbReference>